<dbReference type="GO" id="GO:0003723">
    <property type="term" value="F:RNA binding"/>
    <property type="evidence" value="ECO:0007669"/>
    <property type="project" value="UniProtKB-KW"/>
</dbReference>
<keyword evidence="17" id="KW-0688">Ribosomal frameshifting</keyword>
<evidence type="ECO:0000256" key="28">
    <source>
        <dbReference type="ARBA" id="ARBA00023113"/>
    </source>
</evidence>
<evidence type="ECO:0000256" key="35">
    <source>
        <dbReference type="ARBA" id="ARBA00055265"/>
    </source>
</evidence>
<evidence type="ECO:0000256" key="19">
    <source>
        <dbReference type="ARBA" id="ARBA00022771"/>
    </source>
</evidence>
<evidence type="ECO:0000256" key="21">
    <source>
        <dbReference type="ARBA" id="ARBA00022833"/>
    </source>
</evidence>
<comment type="subcellular location">
    <subcellularLocation>
        <location evidence="4">Cytoplasm</location>
    </subcellularLocation>
    <subcellularLocation>
        <location evidence="3">Nucleus</location>
    </subcellularLocation>
</comment>
<feature type="compositionally biased region" description="Basic and acidic residues" evidence="41">
    <location>
        <begin position="1284"/>
        <end position="1302"/>
    </location>
</feature>
<dbReference type="FunFam" id="3.30.70.270:FF:000026">
    <property type="entry name" value="Transposon Ty3-G Gag-Pol polyprotein"/>
    <property type="match status" value="1"/>
</dbReference>
<dbReference type="InterPro" id="IPR036397">
    <property type="entry name" value="RNaseH_sf"/>
</dbReference>
<evidence type="ECO:0000313" key="45">
    <source>
        <dbReference type="Proteomes" id="UP000494106"/>
    </source>
</evidence>
<dbReference type="GO" id="GO:0015074">
    <property type="term" value="P:DNA integration"/>
    <property type="evidence" value="ECO:0007669"/>
    <property type="project" value="UniProtKB-KW"/>
</dbReference>
<feature type="coiled-coil region" evidence="40">
    <location>
        <begin position="1166"/>
        <end position="1193"/>
    </location>
</feature>
<dbReference type="PROSITE" id="PS50994">
    <property type="entry name" value="INTEGRASE"/>
    <property type="match status" value="1"/>
</dbReference>
<dbReference type="GO" id="GO:0003887">
    <property type="term" value="F:DNA-directed DNA polymerase activity"/>
    <property type="evidence" value="ECO:0007669"/>
    <property type="project" value="UniProtKB-KW"/>
</dbReference>
<dbReference type="Gene3D" id="3.30.70.270">
    <property type="match status" value="2"/>
</dbReference>
<dbReference type="SUPFAM" id="SSF56672">
    <property type="entry name" value="DNA/RNA polymerases"/>
    <property type="match status" value="1"/>
</dbReference>
<dbReference type="CDD" id="cd09274">
    <property type="entry name" value="RNase_HI_RT_Ty3"/>
    <property type="match status" value="1"/>
</dbReference>
<evidence type="ECO:0000256" key="29">
    <source>
        <dbReference type="ARBA" id="ARBA00023125"/>
    </source>
</evidence>
<dbReference type="InterPro" id="IPR043128">
    <property type="entry name" value="Rev_trsase/Diguanyl_cyclase"/>
</dbReference>
<keyword evidence="28" id="KW-0917">Virion maturation</keyword>
<evidence type="ECO:0000256" key="30">
    <source>
        <dbReference type="ARBA" id="ARBA00023172"/>
    </source>
</evidence>
<dbReference type="InterPro" id="IPR000618">
    <property type="entry name" value="Insect_cuticle"/>
</dbReference>
<dbReference type="GO" id="GO:0004523">
    <property type="term" value="F:RNA-DNA hybrid ribonuclease activity"/>
    <property type="evidence" value="ECO:0007669"/>
    <property type="project" value="UniProtKB-EC"/>
</dbReference>
<evidence type="ECO:0000256" key="3">
    <source>
        <dbReference type="ARBA" id="ARBA00004123"/>
    </source>
</evidence>
<evidence type="ECO:0000256" key="18">
    <source>
        <dbReference type="ARBA" id="ARBA00022759"/>
    </source>
</evidence>
<dbReference type="GO" id="GO:0003964">
    <property type="term" value="F:RNA-directed DNA polymerase activity"/>
    <property type="evidence" value="ECO:0007669"/>
    <property type="project" value="UniProtKB-KW"/>
</dbReference>
<comment type="function">
    <text evidence="36">Capsid protein (CA) is the structural component of the virus-like particle (VLP), forming the shell that encapsulates the genomic RNA-nucleocapsid complex.</text>
</comment>
<dbReference type="FunFam" id="3.10.20.370:FF:000001">
    <property type="entry name" value="Retrovirus-related Pol polyprotein from transposon 17.6-like protein"/>
    <property type="match status" value="1"/>
</dbReference>
<dbReference type="GO" id="GO:0042302">
    <property type="term" value="F:structural constituent of cuticle"/>
    <property type="evidence" value="ECO:0007669"/>
    <property type="project" value="UniProtKB-UniRule"/>
</dbReference>
<keyword evidence="19" id="KW-0863">Zinc-finger</keyword>
<dbReference type="FunFam" id="3.10.10.10:FF:000007">
    <property type="entry name" value="Retrovirus-related Pol polyprotein from transposon 17.6-like Protein"/>
    <property type="match status" value="1"/>
</dbReference>
<evidence type="ECO:0000256" key="9">
    <source>
        <dbReference type="ARBA" id="ARBA00022670"/>
    </source>
</evidence>
<keyword evidence="21" id="KW-0862">Zinc</keyword>
<evidence type="ECO:0000256" key="4">
    <source>
        <dbReference type="ARBA" id="ARBA00004496"/>
    </source>
</evidence>
<keyword evidence="20" id="KW-0378">Hydrolase</keyword>
<dbReference type="InterPro" id="IPR012337">
    <property type="entry name" value="RNaseH-like_sf"/>
</dbReference>
<dbReference type="PROSITE" id="PS51155">
    <property type="entry name" value="CHIT_BIND_RR_2"/>
    <property type="match status" value="1"/>
</dbReference>
<protein>
    <recommendedName>
        <fullName evidence="5">RNA-directed DNA polymerase</fullName>
        <ecNumber evidence="5">2.7.7.49</ecNumber>
    </recommendedName>
    <alternativeName>
        <fullName evidence="38">Gag3-Pol3</fullName>
    </alternativeName>
</protein>
<dbReference type="PROSITE" id="PS00233">
    <property type="entry name" value="CHIT_BIND_RR_1"/>
    <property type="match status" value="1"/>
</dbReference>
<dbReference type="InterPro" id="IPR000477">
    <property type="entry name" value="RT_dom"/>
</dbReference>
<evidence type="ECO:0000256" key="2">
    <source>
        <dbReference type="ARBA" id="ARBA00002180"/>
    </source>
</evidence>
<dbReference type="PRINTS" id="PR00947">
    <property type="entry name" value="CUTICLE"/>
</dbReference>
<comment type="function">
    <text evidence="33">Reverse transcriptase/ribonuclease H (RT) is a multifunctional enzyme that catalyzes the conversion of the retro-elements RNA genome into dsDNA within the VLP. The enzyme displays a DNA polymerase activity that can copy either DNA or RNA templates, and a ribonuclease H (RNase H) activity that cleaves the RNA strand of RNA-DNA heteroduplexes during plus-strand synthesis and hydrolyzes RNA primers. The conversion leads to a linear dsDNA copy of the retrotransposon that includes long terminal repeats (LTRs) at both ends.</text>
</comment>
<dbReference type="OrthoDB" id="115435at2759"/>
<evidence type="ECO:0000256" key="15">
    <source>
        <dbReference type="ARBA" id="ARBA00022741"/>
    </source>
</evidence>
<dbReference type="GO" id="GO:0008270">
    <property type="term" value="F:zinc ion binding"/>
    <property type="evidence" value="ECO:0007669"/>
    <property type="project" value="UniProtKB-KW"/>
</dbReference>
<evidence type="ECO:0000256" key="36">
    <source>
        <dbReference type="ARBA" id="ARBA00055383"/>
    </source>
</evidence>
<keyword evidence="25" id="KW-0229">DNA integration</keyword>
<dbReference type="GO" id="GO:0005634">
    <property type="term" value="C:nucleus"/>
    <property type="evidence" value="ECO:0007669"/>
    <property type="project" value="UniProtKB-SubCell"/>
</dbReference>
<dbReference type="Pfam" id="PF00379">
    <property type="entry name" value="Chitin_bind_4"/>
    <property type="match status" value="1"/>
</dbReference>
<dbReference type="InterPro" id="IPR043502">
    <property type="entry name" value="DNA/RNA_pol_sf"/>
</dbReference>
<evidence type="ECO:0000313" key="44">
    <source>
        <dbReference type="EMBL" id="CAB3233486.1"/>
    </source>
</evidence>
<evidence type="ECO:0000256" key="31">
    <source>
        <dbReference type="ARBA" id="ARBA00023242"/>
    </source>
</evidence>
<keyword evidence="24" id="KW-0694">RNA-binding</keyword>
<dbReference type="PANTHER" id="PTHR37984">
    <property type="entry name" value="PROTEIN CBG26694"/>
    <property type="match status" value="1"/>
</dbReference>
<gene>
    <name evidence="44" type="ORF">APLA_LOCUS5292</name>
</gene>
<evidence type="ECO:0000256" key="25">
    <source>
        <dbReference type="ARBA" id="ARBA00022908"/>
    </source>
</evidence>
<comment type="function">
    <text evidence="34">Integrase (IN) targets the VLP to the nucleus, where a subparticle preintegration complex (PIC) containing at least integrase and the newly synthesized dsDNA copy of the retrotransposon must transit the nuclear membrane. Once in the nucleus, integrase performs the integration of the dsDNA into the host genome.</text>
</comment>
<feature type="domain" description="Integrase catalytic" evidence="43">
    <location>
        <begin position="985"/>
        <end position="1144"/>
    </location>
</feature>
<dbReference type="GO" id="GO:0005737">
    <property type="term" value="C:cytoplasm"/>
    <property type="evidence" value="ECO:0007669"/>
    <property type="project" value="UniProtKB-SubCell"/>
</dbReference>
<dbReference type="PROSITE" id="PS50878">
    <property type="entry name" value="RT_POL"/>
    <property type="match status" value="1"/>
</dbReference>
<dbReference type="Gene3D" id="1.10.340.70">
    <property type="match status" value="1"/>
</dbReference>
<feature type="region of interest" description="Disordered" evidence="41">
    <location>
        <begin position="1284"/>
        <end position="1311"/>
    </location>
</feature>
<dbReference type="InterPro" id="IPR050951">
    <property type="entry name" value="Retrovirus_Pol_polyprotein"/>
</dbReference>
<dbReference type="InterPro" id="IPR041373">
    <property type="entry name" value="RT_RNaseH"/>
</dbReference>
<evidence type="ECO:0000256" key="13">
    <source>
        <dbReference type="ARBA" id="ARBA00022723"/>
    </source>
</evidence>
<sequence length="1385" mass="155431">MEEIVTPPVRDKVTNTESRSKRTCRSKERMLRVDKHCIVPVSVVAVAYVNDEANMNVWTEAAVLRDGEVSQDAARGDVEAVVLETLGMHPRIGIVAVTFGFVGKAVVSRNVRAEADVDVTALHEAYRVTAEGTVILLARSIALGDLHGTVRYMVMLKINGNCLTGFVDLGSQCTLMRCSDAQRLGISWETHDRLPVMRGIGNSIVVPLGVTTVNIEIQHIEEQVEVFIVSDEVIKYAVLIGHSFTEKPNIIITKTSEGLIFEKDTVRKVGLMLSDDIKLNPLKMCIAQVTCTNTYSGPIYVHGSLRGEPNHEFYLLPGEYQISKGQGSLLIQNVSKELIYLEKGTLLTRIRPVEHVMSINALNVENYESATLINCDQSLTAGEFEQLRCLLKQYQGCFSSGLKDLGFTNIVEMVIELEDSRPVVYRPYRLSYSERDLVRSMVQEMIESGIICESKSPYASPILLVKKKTGEKRLCVDYRALNNKTKRERYPLPLIDDQLDRLAGHSLFITLDCASGYYQIPIAEESQDKTAFVTPDGQYQFRRMPFGLANAPSVFQRAINKILPKSKVDFALIFMDDILIPAKSFREGMTRLEQVLKLLLEAGLTLKMSKCYFFYKEIDFLGFEVNGSGIKPGKLKTAAISNFPEPQNVHDIRRFIGLASFFRHFVKDFALIARPLTDLLRSNFEWKWESSHKHAFELLKQKLVERPLLALYDVTLETELHTDACKSGVAGILMQKQVDGSRRPVAYYSRKTTGDEQKLHSFELETLAVIASLKRFRVYLLGIKFKIITDCNALRTTLTKRDLIPRISRWWIQLQEYDCEIEYRAGSRMAHVDALSRAPVADPLPGDEDCQALDVLNIELKDWISTVQGNDDEIKRIREILQDPGTKRVVDICKNYLLKGGYVYKILENDIRWVVPRAMRWQVLKMNHDDVGHFGFDKTLNRLRNVLWFPKMRRFTKKYVSACIECAHHKTPGGRKEGMLHPIPKLEVPFHTLHADHLGPFVRSRRGNTYVLAVIDSFTKFINIRPVRDTKSTTAIRVLKEHFSLFGTPSRLITDRGTCFTSGKFKTFINTSGIKHILNAVATPRANGQVERFNRTILDALGTKCHGKNDNLWDDYVGDIQLGLNTTVNKTTGKTPSELLFGCRLVSTSENILNDVVVEVTDRITGENLDKIREETKNRIEDQQRKSKEQFDRHRKAGKTYKIGDLVRVVVFSCLVAVASAGYIPSEQVAYSAPITYTSHAVQAAPLTYAAPIAKYTAPVAYAAPIAKEVPAAPAQYSFSYDVQDGHTGDSKSHHETRDGDVVHGSYSVVDPDGTKRTVEYTADAHNGFNAVVHKEPYAVKVAAVAPVGKIAAPIAYAAAPVVHSAPVYHSAPIAYSAPAYAYHH</sequence>
<keyword evidence="12" id="KW-0540">Nuclease</keyword>
<evidence type="ECO:0000256" key="23">
    <source>
        <dbReference type="ARBA" id="ARBA00022842"/>
    </source>
</evidence>
<dbReference type="GO" id="GO:0006508">
    <property type="term" value="P:proteolysis"/>
    <property type="evidence" value="ECO:0007669"/>
    <property type="project" value="UniProtKB-KW"/>
</dbReference>
<dbReference type="Pfam" id="PF00078">
    <property type="entry name" value="RVT_1"/>
    <property type="match status" value="1"/>
</dbReference>
<keyword evidence="13" id="KW-0479">Metal-binding</keyword>
<keyword evidence="23" id="KW-0460">Magnesium</keyword>
<keyword evidence="29" id="KW-0238">DNA-binding</keyword>
<evidence type="ECO:0000256" key="26">
    <source>
        <dbReference type="ARBA" id="ARBA00022918"/>
    </source>
</evidence>
<dbReference type="PANTHER" id="PTHR37984:SF5">
    <property type="entry name" value="PROTEIN NYNRIN-LIKE"/>
    <property type="match status" value="1"/>
</dbReference>
<dbReference type="EC" id="2.7.7.49" evidence="5"/>
<organism evidence="44 45">
    <name type="scientific">Arctia plantaginis</name>
    <name type="common">Wood tiger moth</name>
    <name type="synonym">Phalaena plantaginis</name>
    <dbReference type="NCBI Taxonomy" id="874455"/>
    <lineage>
        <taxon>Eukaryota</taxon>
        <taxon>Metazoa</taxon>
        <taxon>Ecdysozoa</taxon>
        <taxon>Arthropoda</taxon>
        <taxon>Hexapoda</taxon>
        <taxon>Insecta</taxon>
        <taxon>Pterygota</taxon>
        <taxon>Neoptera</taxon>
        <taxon>Endopterygota</taxon>
        <taxon>Lepidoptera</taxon>
        <taxon>Glossata</taxon>
        <taxon>Ditrysia</taxon>
        <taxon>Noctuoidea</taxon>
        <taxon>Erebidae</taxon>
        <taxon>Arctiinae</taxon>
        <taxon>Arctia</taxon>
    </lineage>
</organism>
<comment type="function">
    <text evidence="2">The aspartyl protease (PR) mediates the proteolytic cleavages of the Gag and Gag-Pol polyproteins after assembly of the VLP.</text>
</comment>
<dbReference type="Gene3D" id="3.10.10.10">
    <property type="entry name" value="HIV Type 1 Reverse Transcriptase, subunit A, domain 1"/>
    <property type="match status" value="1"/>
</dbReference>
<keyword evidence="7" id="KW-0963">Cytoplasm</keyword>
<evidence type="ECO:0000259" key="42">
    <source>
        <dbReference type="PROSITE" id="PS50878"/>
    </source>
</evidence>
<keyword evidence="14" id="KW-0732">Signal</keyword>
<evidence type="ECO:0000256" key="34">
    <source>
        <dbReference type="ARBA" id="ARBA00025615"/>
    </source>
</evidence>
<keyword evidence="40" id="KW-0175">Coiled coil</keyword>
<comment type="subunit">
    <text evidence="37">The protease is a homodimer, whose active site consists of two apposed aspartic acid residues.</text>
</comment>
<evidence type="ECO:0000256" key="17">
    <source>
        <dbReference type="ARBA" id="ARBA00022758"/>
    </source>
</evidence>
<dbReference type="SUPFAM" id="SSF50630">
    <property type="entry name" value="Acid proteases"/>
    <property type="match status" value="1"/>
</dbReference>
<reference evidence="44 45" key="1">
    <citation type="submission" date="2020-04" db="EMBL/GenBank/DDBJ databases">
        <authorList>
            <person name="Wallbank WR R."/>
            <person name="Pardo Diaz C."/>
            <person name="Kozak K."/>
            <person name="Martin S."/>
            <person name="Jiggins C."/>
            <person name="Moest M."/>
            <person name="Warren A I."/>
            <person name="Byers J.R.P. K."/>
            <person name="Montejo-Kovacevich G."/>
            <person name="Yen C E."/>
        </authorList>
    </citation>
    <scope>NUCLEOTIDE SEQUENCE [LARGE SCALE GENOMIC DNA]</scope>
</reference>
<keyword evidence="32" id="KW-0511">Multifunctional enzyme</keyword>
<dbReference type="InterPro" id="IPR021109">
    <property type="entry name" value="Peptidase_aspartic_dom_sf"/>
</dbReference>
<evidence type="ECO:0000256" key="33">
    <source>
        <dbReference type="ARBA" id="ARBA00025590"/>
    </source>
</evidence>
<comment type="caution">
    <text evidence="44">The sequence shown here is derived from an EMBL/GenBank/DDBJ whole genome shotgun (WGS) entry which is preliminary data.</text>
</comment>
<keyword evidence="6 39" id="KW-0193">Cuticle</keyword>
<evidence type="ECO:0000256" key="27">
    <source>
        <dbReference type="ARBA" id="ARBA00022932"/>
    </source>
</evidence>
<dbReference type="Proteomes" id="UP000494106">
    <property type="component" value="Unassembled WGS sequence"/>
</dbReference>
<evidence type="ECO:0000256" key="22">
    <source>
        <dbReference type="ARBA" id="ARBA00022840"/>
    </source>
</evidence>
<dbReference type="FunFam" id="1.10.340.70:FF:000001">
    <property type="entry name" value="Retrovirus-related Pol polyprotein from transposon gypsy-like Protein"/>
    <property type="match status" value="1"/>
</dbReference>
<dbReference type="GO" id="GO:0005524">
    <property type="term" value="F:ATP binding"/>
    <property type="evidence" value="ECO:0007669"/>
    <property type="project" value="UniProtKB-KW"/>
</dbReference>
<dbReference type="CDD" id="cd00303">
    <property type="entry name" value="retropepsin_like"/>
    <property type="match status" value="1"/>
</dbReference>
<evidence type="ECO:0000256" key="7">
    <source>
        <dbReference type="ARBA" id="ARBA00022490"/>
    </source>
</evidence>
<keyword evidence="27" id="KW-0239">DNA-directed DNA polymerase</keyword>
<evidence type="ECO:0000256" key="16">
    <source>
        <dbReference type="ARBA" id="ARBA00022750"/>
    </source>
</evidence>
<keyword evidence="8" id="KW-1188">Viral release from host cell</keyword>
<evidence type="ECO:0000256" key="41">
    <source>
        <dbReference type="SAM" id="MobiDB-lite"/>
    </source>
</evidence>
<comment type="function">
    <text evidence="35">Nucleocapsid protein p11 (NC) forms the nucleocore that coats the retro-elements dimeric RNA. Binds these RNAs through its zinc fingers. Promotes primer tRNA(i)-Met annealing to the multipartite primer-binding site (PBS), dimerization of Ty3 RNA and initiation of reverse transcription.</text>
</comment>
<dbReference type="EMBL" id="CADEBC010000479">
    <property type="protein sequence ID" value="CAB3233486.1"/>
    <property type="molecule type" value="Genomic_DNA"/>
</dbReference>
<dbReference type="GO" id="GO:0042575">
    <property type="term" value="C:DNA polymerase complex"/>
    <property type="evidence" value="ECO:0007669"/>
    <property type="project" value="UniProtKB-ARBA"/>
</dbReference>
<evidence type="ECO:0000256" key="5">
    <source>
        <dbReference type="ARBA" id="ARBA00012493"/>
    </source>
</evidence>
<name>A0A8S0ZLQ2_ARCPL</name>
<evidence type="ECO:0000256" key="6">
    <source>
        <dbReference type="ARBA" id="ARBA00022460"/>
    </source>
</evidence>
<dbReference type="InterPro" id="IPR001584">
    <property type="entry name" value="Integrase_cat-core"/>
</dbReference>
<evidence type="ECO:0000256" key="32">
    <source>
        <dbReference type="ARBA" id="ARBA00023268"/>
    </source>
</evidence>
<dbReference type="GO" id="GO:0006310">
    <property type="term" value="P:DNA recombination"/>
    <property type="evidence" value="ECO:0007669"/>
    <property type="project" value="UniProtKB-KW"/>
</dbReference>
<evidence type="ECO:0000256" key="39">
    <source>
        <dbReference type="PROSITE-ProRule" id="PRU00497"/>
    </source>
</evidence>
<dbReference type="InterPro" id="IPR041588">
    <property type="entry name" value="Integrase_H2C2"/>
</dbReference>
<dbReference type="Pfam" id="PF00665">
    <property type="entry name" value="rve"/>
    <property type="match status" value="1"/>
</dbReference>
<keyword evidence="26" id="KW-0695">RNA-directed DNA polymerase</keyword>
<keyword evidence="11" id="KW-0548">Nucleotidyltransferase</keyword>
<dbReference type="Gene3D" id="3.30.420.10">
    <property type="entry name" value="Ribonuclease H-like superfamily/Ribonuclease H"/>
    <property type="match status" value="1"/>
</dbReference>
<comment type="catalytic activity">
    <reaction evidence="1">
        <text>Endonucleolytic cleavage to 5'-phosphomonoester.</text>
        <dbReference type="EC" id="3.1.26.4"/>
    </reaction>
</comment>
<dbReference type="SUPFAM" id="SSF53098">
    <property type="entry name" value="Ribonuclease H-like"/>
    <property type="match status" value="1"/>
</dbReference>
<keyword evidence="31" id="KW-0539">Nucleus</keyword>
<evidence type="ECO:0000256" key="24">
    <source>
        <dbReference type="ARBA" id="ARBA00022884"/>
    </source>
</evidence>
<keyword evidence="30" id="KW-0233">DNA recombination</keyword>
<dbReference type="Pfam" id="PF17917">
    <property type="entry name" value="RT_RNaseH"/>
    <property type="match status" value="1"/>
</dbReference>
<evidence type="ECO:0000256" key="1">
    <source>
        <dbReference type="ARBA" id="ARBA00000077"/>
    </source>
</evidence>
<dbReference type="Gene3D" id="2.40.70.10">
    <property type="entry name" value="Acid Proteases"/>
    <property type="match status" value="1"/>
</dbReference>
<keyword evidence="45" id="KW-1185">Reference proteome</keyword>
<evidence type="ECO:0000256" key="11">
    <source>
        <dbReference type="ARBA" id="ARBA00022695"/>
    </source>
</evidence>
<accession>A0A8S0ZLQ2</accession>
<dbReference type="FunFam" id="3.30.420.10:FF:000032">
    <property type="entry name" value="Retrovirus-related Pol polyprotein from transposon 297-like Protein"/>
    <property type="match status" value="1"/>
</dbReference>
<dbReference type="GO" id="GO:0075523">
    <property type="term" value="P:viral translational frameshifting"/>
    <property type="evidence" value="ECO:0007669"/>
    <property type="project" value="UniProtKB-KW"/>
</dbReference>
<dbReference type="GO" id="GO:0003677">
    <property type="term" value="F:DNA binding"/>
    <property type="evidence" value="ECO:0007669"/>
    <property type="project" value="UniProtKB-KW"/>
</dbReference>
<keyword evidence="16" id="KW-0064">Aspartyl protease</keyword>
<dbReference type="Pfam" id="PF17921">
    <property type="entry name" value="Integrase_H2C2"/>
    <property type="match status" value="1"/>
</dbReference>
<evidence type="ECO:0000259" key="43">
    <source>
        <dbReference type="PROSITE" id="PS50994"/>
    </source>
</evidence>
<evidence type="ECO:0000256" key="12">
    <source>
        <dbReference type="ARBA" id="ARBA00022722"/>
    </source>
</evidence>
<evidence type="ECO:0000256" key="38">
    <source>
        <dbReference type="ARBA" id="ARBA00082890"/>
    </source>
</evidence>
<dbReference type="InterPro" id="IPR031311">
    <property type="entry name" value="CHIT_BIND_RR_consensus"/>
</dbReference>
<dbReference type="GO" id="GO:0004190">
    <property type="term" value="F:aspartic-type endopeptidase activity"/>
    <property type="evidence" value="ECO:0007669"/>
    <property type="project" value="UniProtKB-KW"/>
</dbReference>
<keyword evidence="22" id="KW-0067">ATP-binding</keyword>
<evidence type="ECO:0000256" key="20">
    <source>
        <dbReference type="ARBA" id="ARBA00022801"/>
    </source>
</evidence>
<keyword evidence="9" id="KW-0645">Protease</keyword>
<evidence type="ECO:0000256" key="8">
    <source>
        <dbReference type="ARBA" id="ARBA00022612"/>
    </source>
</evidence>
<evidence type="ECO:0000256" key="10">
    <source>
        <dbReference type="ARBA" id="ARBA00022679"/>
    </source>
</evidence>
<evidence type="ECO:0000256" key="14">
    <source>
        <dbReference type="ARBA" id="ARBA00022729"/>
    </source>
</evidence>
<proteinExistence type="predicted"/>
<evidence type="ECO:0000256" key="40">
    <source>
        <dbReference type="SAM" id="Coils"/>
    </source>
</evidence>
<keyword evidence="18" id="KW-0255">Endonuclease</keyword>
<keyword evidence="15" id="KW-0547">Nucleotide-binding</keyword>
<keyword evidence="10" id="KW-0808">Transferase</keyword>
<feature type="domain" description="Reverse transcriptase" evidence="42">
    <location>
        <begin position="446"/>
        <end position="625"/>
    </location>
</feature>
<dbReference type="CDD" id="cd01647">
    <property type="entry name" value="RT_LTR"/>
    <property type="match status" value="1"/>
</dbReference>
<evidence type="ECO:0000256" key="37">
    <source>
        <dbReference type="ARBA" id="ARBA00063849"/>
    </source>
</evidence>